<evidence type="ECO:0000313" key="2">
    <source>
        <dbReference type="EMBL" id="CRG98972.1"/>
    </source>
</evidence>
<dbReference type="Proteomes" id="UP000220158">
    <property type="component" value="Chromosome 5"/>
</dbReference>
<dbReference type="KEGG" id="prel:PRELSG_0513000"/>
<proteinExistence type="predicted"/>
<keyword evidence="3" id="KW-1185">Reference proteome</keyword>
<sequence>MIDIMLKMFLGKYFESCDNNFITMNMNAGIEIRNIVIKNDEINNFLKSKNIDIEIVYLKIEKINISFKTLSGILTLKLQGVDLRVKPNIHKNASKGIKNKIKNFLNNNQNENVKLYSPYDTQNIYNESVKLENDILCCCCEKYKNVENSISCYNNYNRIKKYICNDCSILKNKNSENNLIQKQTLLKNKSSKYYNRNDIYLADTPYINTINNTNGDIDRNSYEKKNKLNYLNFNNTKHLKYYDNNYQLNNKKEIKHDTNTFKNRDNAFFNDLKKNETSSKCAFFLTHSNNIKKSPNYNLNQINDYDYANKLNGSIYIDINKQEESNLNTLSELNKSNFYDFCKLKNNCSSNRGNILKKNLYLHDNSKFNYKNSLNEDKSLNYTKNGDKIQYPCNYTEKENHKLKNYEEKFHEFDKNCKIYKKNNMSHPVFYQNHIISKKKKNFENTLRQNESLENNLRRNSYYINEINKEIPINTLYNKVNEGKNPYNIKNKYNNLLYSYNSIYNNKDNKIKIDNIFDFK</sequence>
<name>A0A1J1H6A9_PLARL</name>
<dbReference type="OrthoDB" id="369649at2759"/>
<keyword evidence="1" id="KW-0175">Coiled coil</keyword>
<dbReference type="RefSeq" id="XP_028531981.1">
    <property type="nucleotide sequence ID" value="XM_028675387.1"/>
</dbReference>
<evidence type="ECO:0008006" key="4">
    <source>
        <dbReference type="Google" id="ProtNLM"/>
    </source>
</evidence>
<dbReference type="VEuPathDB" id="PlasmoDB:PRELSG_0513000"/>
<accession>A0A1J1H6A9</accession>
<feature type="coiled-coil region" evidence="1">
    <location>
        <begin position="403"/>
        <end position="460"/>
    </location>
</feature>
<reference evidence="2 3" key="1">
    <citation type="submission" date="2015-04" db="EMBL/GenBank/DDBJ databases">
        <authorList>
            <consortium name="Pathogen Informatics"/>
        </authorList>
    </citation>
    <scope>NUCLEOTIDE SEQUENCE [LARGE SCALE GENOMIC DNA]</scope>
    <source>
        <strain evidence="2 3">SGS1</strain>
    </source>
</reference>
<evidence type="ECO:0000313" key="3">
    <source>
        <dbReference type="Proteomes" id="UP000220158"/>
    </source>
</evidence>
<evidence type="ECO:0000256" key="1">
    <source>
        <dbReference type="SAM" id="Coils"/>
    </source>
</evidence>
<dbReference type="OMA" id="LYLSYHM"/>
<organism evidence="2 3">
    <name type="scientific">Plasmodium relictum</name>
    <dbReference type="NCBI Taxonomy" id="85471"/>
    <lineage>
        <taxon>Eukaryota</taxon>
        <taxon>Sar</taxon>
        <taxon>Alveolata</taxon>
        <taxon>Apicomplexa</taxon>
        <taxon>Aconoidasida</taxon>
        <taxon>Haemosporida</taxon>
        <taxon>Plasmodiidae</taxon>
        <taxon>Plasmodium</taxon>
        <taxon>Plasmodium (Haemamoeba)</taxon>
    </lineage>
</organism>
<gene>
    <name evidence="2" type="ORF">PRELSG_0513000</name>
</gene>
<dbReference type="GeneID" id="39735073"/>
<dbReference type="AlphaFoldDB" id="A0A1J1H6A9"/>
<protein>
    <recommendedName>
        <fullName evidence="4">Chorein N-terminal domain-containing protein</fullName>
    </recommendedName>
</protein>
<dbReference type="EMBL" id="LN835300">
    <property type="protein sequence ID" value="CRG98972.1"/>
    <property type="molecule type" value="Genomic_DNA"/>
</dbReference>